<name>A0A9P5Q124_9AGAR</name>
<sequence>MLFRKSKFYKKTATLRGPQDAVSALLFSAHGRFIAAVGHGGAAVWNAATSSPVSVPSTQKRIFDCALWMYFKHPRDEHILVLGSLHGNIVFLSWNAEQNAFKTFLHLPPENEGKGIISMDVYEKEVDQGEGFFVVATVDGRVHLRTLSSSGVHTIFSTLVDRNFDMGAARFCKITHDIYLFAATGGKIIRLNCRSGETVFSDDCGPNTMASISMNGSGKRFVAWTREDFKMFRLEDNEHIQTYVGEKPRVFVVRDAAFSEDGLVFVGGTDNRVATVFNVKPGAIVQTLEYPGGGLVQPVAAYAYPDAFTIAIAGSTVDHPAEVLPFKKPRTRLLTISGNIEAAAKEPYFLNLDWGFLNFRLRIPRALRSCIWSFSLLVVAVVAVVSMLSGWFFVASIYYPEVRLSRIY</sequence>
<organism evidence="2 3">
    <name type="scientific">Rhodocollybia butyracea</name>
    <dbReference type="NCBI Taxonomy" id="206335"/>
    <lineage>
        <taxon>Eukaryota</taxon>
        <taxon>Fungi</taxon>
        <taxon>Dikarya</taxon>
        <taxon>Basidiomycota</taxon>
        <taxon>Agaricomycotina</taxon>
        <taxon>Agaricomycetes</taxon>
        <taxon>Agaricomycetidae</taxon>
        <taxon>Agaricales</taxon>
        <taxon>Marasmiineae</taxon>
        <taxon>Omphalotaceae</taxon>
        <taxon>Rhodocollybia</taxon>
    </lineage>
</organism>
<dbReference type="SMART" id="SM00320">
    <property type="entry name" value="WD40"/>
    <property type="match status" value="2"/>
</dbReference>
<comment type="caution">
    <text evidence="2">The sequence shown here is derived from an EMBL/GenBank/DDBJ whole genome shotgun (WGS) entry which is preliminary data.</text>
</comment>
<reference evidence="2" key="1">
    <citation type="submission" date="2020-11" db="EMBL/GenBank/DDBJ databases">
        <authorList>
            <consortium name="DOE Joint Genome Institute"/>
            <person name="Ahrendt S."/>
            <person name="Riley R."/>
            <person name="Andreopoulos W."/>
            <person name="Labutti K."/>
            <person name="Pangilinan J."/>
            <person name="Ruiz-Duenas F.J."/>
            <person name="Barrasa J.M."/>
            <person name="Sanchez-Garcia M."/>
            <person name="Camarero S."/>
            <person name="Miyauchi S."/>
            <person name="Serrano A."/>
            <person name="Linde D."/>
            <person name="Babiker R."/>
            <person name="Drula E."/>
            <person name="Ayuso-Fernandez I."/>
            <person name="Pacheco R."/>
            <person name="Padilla G."/>
            <person name="Ferreira P."/>
            <person name="Barriuso J."/>
            <person name="Kellner H."/>
            <person name="Castanera R."/>
            <person name="Alfaro M."/>
            <person name="Ramirez L."/>
            <person name="Pisabarro A.G."/>
            <person name="Kuo A."/>
            <person name="Tritt A."/>
            <person name="Lipzen A."/>
            <person name="He G."/>
            <person name="Yan M."/>
            <person name="Ng V."/>
            <person name="Cullen D."/>
            <person name="Martin F."/>
            <person name="Rosso M.-N."/>
            <person name="Henrissat B."/>
            <person name="Hibbett D."/>
            <person name="Martinez A.T."/>
            <person name="Grigoriev I.V."/>
        </authorList>
    </citation>
    <scope>NUCLEOTIDE SEQUENCE</scope>
    <source>
        <strain evidence="2">AH 40177</strain>
    </source>
</reference>
<gene>
    <name evidence="2" type="ORF">BDP27DRAFT_1218027</name>
</gene>
<dbReference type="SUPFAM" id="SSF50978">
    <property type="entry name" value="WD40 repeat-like"/>
    <property type="match status" value="1"/>
</dbReference>
<dbReference type="InterPro" id="IPR001680">
    <property type="entry name" value="WD40_rpt"/>
</dbReference>
<keyword evidence="1" id="KW-1133">Transmembrane helix</keyword>
<dbReference type="Proteomes" id="UP000772434">
    <property type="component" value="Unassembled WGS sequence"/>
</dbReference>
<dbReference type="Gene3D" id="2.130.10.10">
    <property type="entry name" value="YVTN repeat-like/Quinoprotein amine dehydrogenase"/>
    <property type="match status" value="1"/>
</dbReference>
<keyword evidence="3" id="KW-1185">Reference proteome</keyword>
<dbReference type="InterPro" id="IPR036322">
    <property type="entry name" value="WD40_repeat_dom_sf"/>
</dbReference>
<dbReference type="EMBL" id="JADNRY010000026">
    <property type="protein sequence ID" value="KAF9072147.1"/>
    <property type="molecule type" value="Genomic_DNA"/>
</dbReference>
<keyword evidence="1" id="KW-0472">Membrane</keyword>
<dbReference type="OrthoDB" id="3238562at2759"/>
<evidence type="ECO:0000313" key="2">
    <source>
        <dbReference type="EMBL" id="KAF9072147.1"/>
    </source>
</evidence>
<dbReference type="AlphaFoldDB" id="A0A9P5Q124"/>
<accession>A0A9P5Q124</accession>
<protein>
    <submittedName>
        <fullName evidence="2">WD40-repeat-containing domain protein</fullName>
    </submittedName>
</protein>
<dbReference type="InterPro" id="IPR015943">
    <property type="entry name" value="WD40/YVTN_repeat-like_dom_sf"/>
</dbReference>
<proteinExistence type="predicted"/>
<evidence type="ECO:0000313" key="3">
    <source>
        <dbReference type="Proteomes" id="UP000772434"/>
    </source>
</evidence>
<feature type="transmembrane region" description="Helical" evidence="1">
    <location>
        <begin position="370"/>
        <end position="399"/>
    </location>
</feature>
<keyword evidence="1" id="KW-0812">Transmembrane</keyword>
<evidence type="ECO:0000256" key="1">
    <source>
        <dbReference type="SAM" id="Phobius"/>
    </source>
</evidence>